<dbReference type="GO" id="GO:0005737">
    <property type="term" value="C:cytoplasm"/>
    <property type="evidence" value="ECO:0007669"/>
    <property type="project" value="UniProtKB-SubCell"/>
</dbReference>
<feature type="active site" description="Proton donor" evidence="11">
    <location>
        <position position="48"/>
    </location>
</feature>
<proteinExistence type="evidence at protein level"/>
<keyword evidence="17" id="KW-1267">Proteomics identification</keyword>
<keyword evidence="5" id="KW-0521">NADP</keyword>
<dbReference type="PROSITE" id="PS00063">
    <property type="entry name" value="ALDOKETO_REDUCTASE_3"/>
    <property type="match status" value="1"/>
</dbReference>
<comment type="subcellular location">
    <subcellularLocation>
        <location evidence="1">Cytoplasm</location>
    </subcellularLocation>
</comment>
<dbReference type="InterPro" id="IPR036812">
    <property type="entry name" value="NAD(P)_OxRdtase_dom_sf"/>
</dbReference>
<dbReference type="InterPro" id="IPR023210">
    <property type="entry name" value="NADP_OxRdtase_dom"/>
</dbReference>
<feature type="site" description="Lowers pKa of active site Tyr" evidence="13">
    <location>
        <position position="77"/>
    </location>
</feature>
<evidence type="ECO:0000256" key="7">
    <source>
        <dbReference type="ARBA" id="ARBA00029846"/>
    </source>
</evidence>
<dbReference type="PROSITE" id="PS00062">
    <property type="entry name" value="ALDOKETO_REDUCTASE_2"/>
    <property type="match status" value="1"/>
</dbReference>
<evidence type="ECO:0007829" key="17">
    <source>
        <dbReference type="PeptideAtlas" id="A0A498M9J6"/>
    </source>
</evidence>
<evidence type="ECO:0000256" key="8">
    <source>
        <dbReference type="ARBA" id="ARBA00038955"/>
    </source>
</evidence>
<keyword evidence="6" id="KW-0560">Oxidoreductase</keyword>
<evidence type="ECO:0000256" key="5">
    <source>
        <dbReference type="ARBA" id="ARBA00022857"/>
    </source>
</evidence>
<dbReference type="AlphaFoldDB" id="A0A498M9J6"/>
<feature type="binding site" evidence="12">
    <location>
        <position position="110"/>
    </location>
    <ligand>
        <name>substrate</name>
    </ligand>
</feature>
<protein>
    <recommendedName>
        <fullName evidence="8">aldose reductase</fullName>
        <ecNumber evidence="8">1.1.1.21</ecNumber>
    </recommendedName>
    <alternativeName>
        <fullName evidence="7">Aldehyde reductase</fullName>
    </alternativeName>
</protein>
<evidence type="ECO:0000256" key="3">
    <source>
        <dbReference type="ARBA" id="ARBA00011245"/>
    </source>
</evidence>
<dbReference type="CDD" id="cd19107">
    <property type="entry name" value="AKR_AKR1B1-19"/>
    <property type="match status" value="1"/>
</dbReference>
<dbReference type="PRINTS" id="PR00069">
    <property type="entry name" value="ALDKETRDTASE"/>
</dbReference>
<dbReference type="Gene3D" id="3.20.20.100">
    <property type="entry name" value="NADP-dependent oxidoreductase domain"/>
    <property type="match status" value="1"/>
</dbReference>
<dbReference type="InterPro" id="IPR018170">
    <property type="entry name" value="Aldo/ket_reductase_CS"/>
</dbReference>
<evidence type="ECO:0000256" key="4">
    <source>
        <dbReference type="ARBA" id="ARBA00022490"/>
    </source>
</evidence>
<dbReference type="STRING" id="84645.A0A498M9J6"/>
<evidence type="ECO:0000256" key="1">
    <source>
        <dbReference type="ARBA" id="ARBA00004496"/>
    </source>
</evidence>
<dbReference type="PANTHER" id="PTHR11732">
    <property type="entry name" value="ALDO/KETO REDUCTASE"/>
    <property type="match status" value="1"/>
</dbReference>
<comment type="catalytic activity">
    <reaction evidence="10">
        <text>an alditol + NADP(+) = an aldose + NADPH + H(+)</text>
        <dbReference type="Rhea" id="RHEA:12789"/>
        <dbReference type="Rhea" id="RHEA-COMP:9554"/>
        <dbReference type="Rhea" id="RHEA-COMP:9555"/>
        <dbReference type="ChEBI" id="CHEBI:15378"/>
        <dbReference type="ChEBI" id="CHEBI:15693"/>
        <dbReference type="ChEBI" id="CHEBI:17522"/>
        <dbReference type="ChEBI" id="CHEBI:57783"/>
        <dbReference type="ChEBI" id="CHEBI:58349"/>
        <dbReference type="EC" id="1.1.1.21"/>
    </reaction>
</comment>
<evidence type="ECO:0000256" key="13">
    <source>
        <dbReference type="PIRSR" id="PIRSR000097-3"/>
    </source>
</evidence>
<sequence length="333" mass="37923">MTFVTLNNGAKMPIVGLGTWRSAPGEVTEAVKAAILAGYRHIDGAHVYDNENEVGEGVNAMISQGVVKREDLFIVSKLWCTYHEKHLVRGACEKTLSDLKLDYVDLYLMHFPMGTKPGKEFFPFDKDGKVIPDNSDFLETWEAMEELVDAGLVRAIGISNFNRDQIERILKKPGLKYKPANNQIECHAYLTQEKLISYCQSNGITVTAYSPLGSPTRPWAQAGEPSLLEDPKIKAIADKHGKTTAQLQTHKGLYDMLSKELYFQVLIRFHMQRNVVVIPKSVNPKRIKENFEVFDFELSKDEMNTILSFNRNWRAFMLEWASNHKDYPLNAEY</sequence>
<dbReference type="GO" id="GO:0016491">
    <property type="term" value="F:oxidoreductase activity"/>
    <property type="evidence" value="ECO:0007669"/>
    <property type="project" value="UniProtKB-KW"/>
</dbReference>
<evidence type="ECO:0000256" key="9">
    <source>
        <dbReference type="ARBA" id="ARBA00050342"/>
    </source>
</evidence>
<reference evidence="15 16" key="1">
    <citation type="submission" date="2018-03" db="EMBL/GenBank/DDBJ databases">
        <title>Draft genome sequence of Rohu Carp (Labeo rohita).</title>
        <authorList>
            <person name="Das P."/>
            <person name="Kushwaha B."/>
            <person name="Joshi C.G."/>
            <person name="Kumar D."/>
            <person name="Nagpure N.S."/>
            <person name="Sahoo L."/>
            <person name="Das S.P."/>
            <person name="Bit A."/>
            <person name="Patnaik S."/>
            <person name="Meher P.K."/>
            <person name="Jayasankar P."/>
            <person name="Koringa P.G."/>
            <person name="Patel N.V."/>
            <person name="Hinsu A.T."/>
            <person name="Kumar R."/>
            <person name="Pandey M."/>
            <person name="Agarwal S."/>
            <person name="Srivastava S."/>
            <person name="Singh M."/>
            <person name="Iquebal M.A."/>
            <person name="Jaiswal S."/>
            <person name="Angadi U.B."/>
            <person name="Kumar N."/>
            <person name="Raza M."/>
            <person name="Shah T.M."/>
            <person name="Rai A."/>
            <person name="Jena J.K."/>
        </authorList>
    </citation>
    <scope>NUCLEOTIDE SEQUENCE [LARGE SCALE GENOMIC DNA]</scope>
    <source>
        <strain evidence="15">DASCIFA01</strain>
        <tissue evidence="15">Testis</tissue>
    </source>
</reference>
<comment type="catalytic activity">
    <reaction evidence="9">
        <text>prostaglandin F2alpha + NADP(+) = prostaglandin H2 + NADPH + H(+)</text>
        <dbReference type="Rhea" id="RHEA:45312"/>
        <dbReference type="ChEBI" id="CHEBI:15378"/>
        <dbReference type="ChEBI" id="CHEBI:57404"/>
        <dbReference type="ChEBI" id="CHEBI:57405"/>
        <dbReference type="ChEBI" id="CHEBI:57783"/>
        <dbReference type="ChEBI" id="CHEBI:58349"/>
    </reaction>
</comment>
<dbReference type="SUPFAM" id="SSF51430">
    <property type="entry name" value="NAD(P)-linked oxidoreductase"/>
    <property type="match status" value="1"/>
</dbReference>
<gene>
    <name evidence="15" type="ORF">ROHU_026556</name>
</gene>
<keyword evidence="16" id="KW-1185">Reference proteome</keyword>
<evidence type="ECO:0000256" key="2">
    <source>
        <dbReference type="ARBA" id="ARBA00007905"/>
    </source>
</evidence>
<feature type="domain" description="NADP-dependent oxidoreductase" evidence="14">
    <location>
        <begin position="16"/>
        <end position="309"/>
    </location>
</feature>
<dbReference type="PROSITE" id="PS00798">
    <property type="entry name" value="ALDOKETO_REDUCTASE_1"/>
    <property type="match status" value="1"/>
</dbReference>
<dbReference type="InterPro" id="IPR020471">
    <property type="entry name" value="AKR"/>
</dbReference>
<organism evidence="15 16">
    <name type="scientific">Labeo rohita</name>
    <name type="common">Indian major carp</name>
    <name type="synonym">Cyprinus rohita</name>
    <dbReference type="NCBI Taxonomy" id="84645"/>
    <lineage>
        <taxon>Eukaryota</taxon>
        <taxon>Metazoa</taxon>
        <taxon>Chordata</taxon>
        <taxon>Craniata</taxon>
        <taxon>Vertebrata</taxon>
        <taxon>Euteleostomi</taxon>
        <taxon>Actinopterygii</taxon>
        <taxon>Neopterygii</taxon>
        <taxon>Teleostei</taxon>
        <taxon>Ostariophysi</taxon>
        <taxon>Cypriniformes</taxon>
        <taxon>Cyprinidae</taxon>
        <taxon>Labeoninae</taxon>
        <taxon>Labeonini</taxon>
        <taxon>Labeo</taxon>
    </lineage>
</organism>
<dbReference type="EMBL" id="QBIY01012739">
    <property type="protein sequence ID" value="RXN17709.1"/>
    <property type="molecule type" value="Genomic_DNA"/>
</dbReference>
<evidence type="ECO:0000256" key="11">
    <source>
        <dbReference type="PIRSR" id="PIRSR000097-1"/>
    </source>
</evidence>
<accession>A0A498M9J6</accession>
<dbReference type="EC" id="1.1.1.21" evidence="8"/>
<comment type="caution">
    <text evidence="15">The sequence shown here is derived from an EMBL/GenBank/DDBJ whole genome shotgun (WGS) entry which is preliminary data.</text>
</comment>
<evidence type="ECO:0000259" key="14">
    <source>
        <dbReference type="Pfam" id="PF00248"/>
    </source>
</evidence>
<name>A0A498M9J6_LABRO</name>
<evidence type="ECO:0000256" key="6">
    <source>
        <dbReference type="ARBA" id="ARBA00023002"/>
    </source>
</evidence>
<evidence type="ECO:0000256" key="12">
    <source>
        <dbReference type="PIRSR" id="PIRSR000097-2"/>
    </source>
</evidence>
<keyword evidence="4" id="KW-0963">Cytoplasm</keyword>
<dbReference type="Proteomes" id="UP000290572">
    <property type="component" value="Unassembled WGS sequence"/>
</dbReference>
<evidence type="ECO:0000313" key="15">
    <source>
        <dbReference type="EMBL" id="RXN17709.1"/>
    </source>
</evidence>
<dbReference type="Pfam" id="PF00248">
    <property type="entry name" value="Aldo_ket_red"/>
    <property type="match status" value="1"/>
</dbReference>
<evidence type="ECO:0000256" key="10">
    <source>
        <dbReference type="ARBA" id="ARBA00051000"/>
    </source>
</evidence>
<dbReference type="PIRSF" id="PIRSF000097">
    <property type="entry name" value="AKR"/>
    <property type="match status" value="1"/>
</dbReference>
<evidence type="ECO:0000313" key="16">
    <source>
        <dbReference type="Proteomes" id="UP000290572"/>
    </source>
</evidence>
<comment type="subunit">
    <text evidence="3">Monomer.</text>
</comment>
<dbReference type="FunFam" id="3.20.20.100:FF:000009">
    <property type="entry name" value="Aldo-keto reductase family 1 member B1"/>
    <property type="match status" value="1"/>
</dbReference>
<comment type="similarity">
    <text evidence="2">Belongs to the aldo/keto reductase family.</text>
</comment>